<comment type="caution">
    <text evidence="1">The sequence shown here is derived from an EMBL/GenBank/DDBJ whole genome shotgun (WGS) entry which is preliminary data.</text>
</comment>
<evidence type="ECO:0008006" key="3">
    <source>
        <dbReference type="Google" id="ProtNLM"/>
    </source>
</evidence>
<dbReference type="EMBL" id="MAAO01000006">
    <property type="protein sequence ID" value="OUR96826.1"/>
    <property type="molecule type" value="Genomic_DNA"/>
</dbReference>
<dbReference type="InterPro" id="IPR007263">
    <property type="entry name" value="DCC1-like"/>
</dbReference>
<protein>
    <recommendedName>
        <fullName evidence="3">Thiol-disulfide oxidoreductase</fullName>
    </recommendedName>
</protein>
<reference evidence="2" key="1">
    <citation type="journal article" date="2017" name="Proc. Natl. Acad. Sci. U.S.A.">
        <title>Simulation of Deepwater Horizon oil plume reveals substrate specialization within a complex community of hydrocarbon-degraders.</title>
        <authorList>
            <person name="Hu P."/>
            <person name="Dubinsky E.A."/>
            <person name="Probst A.J."/>
            <person name="Wang J."/>
            <person name="Sieber C.M.K."/>
            <person name="Tom L.M."/>
            <person name="Gardinali P."/>
            <person name="Banfield J.F."/>
            <person name="Atlas R.M."/>
            <person name="Andersen G.L."/>
        </authorList>
    </citation>
    <scope>NUCLEOTIDE SEQUENCE [LARGE SCALE GENOMIC DNA]</scope>
</reference>
<evidence type="ECO:0000313" key="2">
    <source>
        <dbReference type="Proteomes" id="UP000196531"/>
    </source>
</evidence>
<proteinExistence type="predicted"/>
<gene>
    <name evidence="1" type="ORF">A9Q84_10835</name>
</gene>
<dbReference type="Proteomes" id="UP000196531">
    <property type="component" value="Unassembled WGS sequence"/>
</dbReference>
<sequence length="136" mass="15824">MDSELKEKTIVFFDGECLVCNRFVILLLNHSDKLDYYYAPLFGETFNKLEIAKHYLDSDSIALYKNETIFIHAQAIEIITKSLGGIYKFVSWGIKLCPHFISDFLYKLFARLRFVIFSRIETCALIPADQKSRLLP</sequence>
<evidence type="ECO:0000313" key="1">
    <source>
        <dbReference type="EMBL" id="OUR96826.1"/>
    </source>
</evidence>
<organism evidence="1 2">
    <name type="scientific">Halobacteriovorax marinus</name>
    <dbReference type="NCBI Taxonomy" id="97084"/>
    <lineage>
        <taxon>Bacteria</taxon>
        <taxon>Pseudomonadati</taxon>
        <taxon>Bdellovibrionota</taxon>
        <taxon>Bacteriovoracia</taxon>
        <taxon>Bacteriovoracales</taxon>
        <taxon>Halobacteriovoraceae</taxon>
        <taxon>Halobacteriovorax</taxon>
    </lineage>
</organism>
<accession>A0A1Y5F7D6</accession>
<dbReference type="GO" id="GO:0015035">
    <property type="term" value="F:protein-disulfide reductase activity"/>
    <property type="evidence" value="ECO:0007669"/>
    <property type="project" value="InterPro"/>
</dbReference>
<name>A0A1Y5F7D6_9BACT</name>
<dbReference type="Pfam" id="PF04134">
    <property type="entry name" value="DCC1-like"/>
    <property type="match status" value="1"/>
</dbReference>
<dbReference type="AlphaFoldDB" id="A0A1Y5F7D6"/>